<keyword evidence="5" id="KW-1185">Reference proteome</keyword>
<dbReference type="SMART" id="SM00448">
    <property type="entry name" value="REC"/>
    <property type="match status" value="1"/>
</dbReference>
<evidence type="ECO:0000256" key="2">
    <source>
        <dbReference type="PROSITE-ProRule" id="PRU00169"/>
    </source>
</evidence>
<dbReference type="PROSITE" id="PS50110">
    <property type="entry name" value="RESPONSE_REGULATORY"/>
    <property type="match status" value="1"/>
</dbReference>
<organism evidence="4 5">
    <name type="scientific">Jezberella montanilacus</name>
    <dbReference type="NCBI Taxonomy" id="323426"/>
    <lineage>
        <taxon>Bacteria</taxon>
        <taxon>Pseudomonadati</taxon>
        <taxon>Pseudomonadota</taxon>
        <taxon>Betaproteobacteria</taxon>
        <taxon>Burkholderiales</taxon>
        <taxon>Alcaligenaceae</taxon>
        <taxon>Jezberella</taxon>
    </lineage>
</organism>
<evidence type="ECO:0000256" key="1">
    <source>
        <dbReference type="ARBA" id="ARBA00022553"/>
    </source>
</evidence>
<evidence type="ECO:0000313" key="5">
    <source>
        <dbReference type="Proteomes" id="UP000238308"/>
    </source>
</evidence>
<reference evidence="4 5" key="1">
    <citation type="submission" date="2018-03" db="EMBL/GenBank/DDBJ databases">
        <title>Genomic Encyclopedia of Type Strains, Phase III (KMG-III): the genomes of soil and plant-associated and newly described type strains.</title>
        <authorList>
            <person name="Whitman W."/>
        </authorList>
    </citation>
    <scope>NUCLEOTIDE SEQUENCE [LARGE SCALE GENOMIC DNA]</scope>
    <source>
        <strain evidence="4 5">MWH-P2sevCIIIb</strain>
    </source>
</reference>
<feature type="domain" description="Response regulatory" evidence="3">
    <location>
        <begin position="21"/>
        <end position="138"/>
    </location>
</feature>
<dbReference type="SUPFAM" id="SSF52172">
    <property type="entry name" value="CheY-like"/>
    <property type="match status" value="1"/>
</dbReference>
<dbReference type="PANTHER" id="PTHR44591:SF23">
    <property type="entry name" value="CHEY SUBFAMILY"/>
    <property type="match status" value="1"/>
</dbReference>
<dbReference type="GO" id="GO:0000160">
    <property type="term" value="P:phosphorelay signal transduction system"/>
    <property type="evidence" value="ECO:0007669"/>
    <property type="project" value="InterPro"/>
</dbReference>
<dbReference type="InterPro" id="IPR011006">
    <property type="entry name" value="CheY-like_superfamily"/>
</dbReference>
<dbReference type="Gene3D" id="3.40.50.2300">
    <property type="match status" value="1"/>
</dbReference>
<dbReference type="Proteomes" id="UP000238308">
    <property type="component" value="Unassembled WGS sequence"/>
</dbReference>
<name>A0A2T0XGU4_9BURK</name>
<accession>A0A2T0XGU4</accession>
<feature type="modified residue" description="4-aspartylphosphate" evidence="2">
    <location>
        <position position="71"/>
    </location>
</feature>
<dbReference type="Pfam" id="PF00072">
    <property type="entry name" value="Response_reg"/>
    <property type="match status" value="1"/>
</dbReference>
<dbReference type="EMBL" id="PVTV01000013">
    <property type="protein sequence ID" value="PRY98179.1"/>
    <property type="molecule type" value="Genomic_DNA"/>
</dbReference>
<dbReference type="RefSeq" id="WP_259673519.1">
    <property type="nucleotide sequence ID" value="NZ_PVTV01000013.1"/>
</dbReference>
<protein>
    <submittedName>
        <fullName evidence="4">Response regulator receiver domain-containing protein</fullName>
    </submittedName>
</protein>
<comment type="caution">
    <text evidence="4">The sequence shown here is derived from an EMBL/GenBank/DDBJ whole genome shotgun (WGS) entry which is preliminary data.</text>
</comment>
<sequence>MTDSASHDIVSLQLNASAEVKVLIVDDSRSLRRVLKRELGRMGIHSTEFAQDGVAAIEALRKEVFDLILLDIEMPNLDGIGVLKLLKADPDLKDIPVIVISGFDYLEQSIQCIRLGAEDYLPKPFSSVLLQTRVFVALAKKRV</sequence>
<proteinExistence type="predicted"/>
<keyword evidence="1 2" id="KW-0597">Phosphoprotein</keyword>
<dbReference type="InterPro" id="IPR001789">
    <property type="entry name" value="Sig_transdc_resp-reg_receiver"/>
</dbReference>
<gene>
    <name evidence="4" type="ORF">BCM14_1896</name>
</gene>
<dbReference type="AlphaFoldDB" id="A0A2T0XGU4"/>
<dbReference type="PANTHER" id="PTHR44591">
    <property type="entry name" value="STRESS RESPONSE REGULATOR PROTEIN 1"/>
    <property type="match status" value="1"/>
</dbReference>
<dbReference type="InterPro" id="IPR050595">
    <property type="entry name" value="Bact_response_regulator"/>
</dbReference>
<evidence type="ECO:0000259" key="3">
    <source>
        <dbReference type="PROSITE" id="PS50110"/>
    </source>
</evidence>
<evidence type="ECO:0000313" key="4">
    <source>
        <dbReference type="EMBL" id="PRY98179.1"/>
    </source>
</evidence>